<reference evidence="2 3" key="2">
    <citation type="journal article" date="2018" name="Annu Rev Anim Biosci">
        <title>Bat Biology, Genomes, and the Bat1K Project: To Generate Chromosome-Level Genomes for All Living Bat Species.</title>
        <authorList>
            <person name="Teeling E.C."/>
            <person name="Vernes S.C."/>
            <person name="Davalos L.M."/>
            <person name="Ray D.A."/>
            <person name="Gilbert M.T.P."/>
            <person name="Myers E."/>
        </authorList>
    </citation>
    <scope>NUCLEOTIDE SEQUENCE</scope>
</reference>
<dbReference type="AlphaFoldDB" id="A0A671EAE2"/>
<reference evidence="2 3" key="1">
    <citation type="journal article" date="2015" name="Annu Rev Anim Biosci">
        <title>The Genome 10K Project: a way forward.</title>
        <authorList>
            <person name="Koepfli K.P."/>
            <person name="Paten B."/>
            <person name="O'Brien S.J."/>
            <person name="Koepfli K.P."/>
            <person name="Paten B."/>
            <person name="Antunes A."/>
            <person name="Belov K."/>
            <person name="Bustamante C."/>
            <person name="Castoe T.A."/>
            <person name="Clawson H."/>
            <person name="Crawford A.J."/>
            <person name="Diekhans M."/>
            <person name="Distel D."/>
            <person name="Durbin R."/>
            <person name="Earl D."/>
            <person name="Fujita M.K."/>
            <person name="Gamble T."/>
            <person name="Georges A."/>
            <person name="Gemmell N."/>
            <person name="Gilbert M.T."/>
            <person name="Graves J.M."/>
            <person name="Green R.E."/>
            <person name="Hickey G."/>
            <person name="Jarvis E.D."/>
            <person name="Johnson W."/>
            <person name="Komissarov A."/>
            <person name="Korf I."/>
            <person name="Kuhn R."/>
            <person name="Larkin D.M."/>
            <person name="Lewin H."/>
            <person name="Lopez J.V."/>
            <person name="Ma J."/>
            <person name="Marques-Bonet T."/>
            <person name="Miller W."/>
            <person name="Murphy R."/>
            <person name="Pevzner P."/>
            <person name="Shapiro B."/>
            <person name="Steiner C."/>
            <person name="Tamazian G."/>
            <person name="Venkatesh B."/>
            <person name="Wang J."/>
            <person name="Wayne R."/>
            <person name="Wiley E."/>
            <person name="Yang H."/>
            <person name="Zhang G."/>
            <person name="Haussler D."/>
            <person name="Ryder O."/>
            <person name="O'Brien S.J."/>
        </authorList>
    </citation>
    <scope>NUCLEOTIDE SEQUENCE</scope>
</reference>
<dbReference type="InParanoid" id="A0A671EAE2"/>
<reference evidence="2" key="4">
    <citation type="submission" date="2025-08" db="UniProtKB">
        <authorList>
            <consortium name="Ensembl"/>
        </authorList>
    </citation>
    <scope>IDENTIFICATION</scope>
</reference>
<reference evidence="2" key="5">
    <citation type="submission" date="2025-09" db="UniProtKB">
        <authorList>
            <consortium name="Ensembl"/>
        </authorList>
    </citation>
    <scope>IDENTIFICATION</scope>
</reference>
<protein>
    <recommendedName>
        <fullName evidence="4">Coiled-coil domain containing 197</fullName>
    </recommendedName>
</protein>
<organism evidence="2 3">
    <name type="scientific">Rhinolophus ferrumequinum</name>
    <name type="common">Greater horseshoe bat</name>
    <dbReference type="NCBI Taxonomy" id="59479"/>
    <lineage>
        <taxon>Eukaryota</taxon>
        <taxon>Metazoa</taxon>
        <taxon>Chordata</taxon>
        <taxon>Craniata</taxon>
        <taxon>Vertebrata</taxon>
        <taxon>Euteleostomi</taxon>
        <taxon>Mammalia</taxon>
        <taxon>Eutheria</taxon>
        <taxon>Laurasiatheria</taxon>
        <taxon>Chiroptera</taxon>
        <taxon>Yinpterochiroptera</taxon>
        <taxon>Rhinolophoidea</taxon>
        <taxon>Rhinolophidae</taxon>
        <taxon>Rhinolophinae</taxon>
        <taxon>Rhinolophus</taxon>
    </lineage>
</organism>
<dbReference type="GeneTree" id="ENSGT00510000049662"/>
<evidence type="ECO:0008006" key="4">
    <source>
        <dbReference type="Google" id="ProtNLM"/>
    </source>
</evidence>
<evidence type="ECO:0000313" key="2">
    <source>
        <dbReference type="Ensembl" id="ENSRFEP00010008663.1"/>
    </source>
</evidence>
<dbReference type="PANTHER" id="PTHR21683:SF18">
    <property type="entry name" value="COILED-COIL DOMAIN-CONTAINING PROTEIN 42 HOMOLOG"/>
    <property type="match status" value="1"/>
</dbReference>
<dbReference type="InterPro" id="IPR051147">
    <property type="entry name" value="CFAP_domain-containing"/>
</dbReference>
<feature type="coiled-coil region" evidence="1">
    <location>
        <begin position="23"/>
        <end position="50"/>
    </location>
</feature>
<reference evidence="3" key="3">
    <citation type="submission" date="2018-12" db="EMBL/GenBank/DDBJ databases">
        <title>G10K-VGP greater horseshoe bat female genome, primary haplotype.</title>
        <authorList>
            <person name="Teeling E."/>
            <person name="Myers G."/>
            <person name="Vernes S."/>
            <person name="Pippel M."/>
            <person name="Winkler S."/>
            <person name="Fedrigo O."/>
            <person name="Rhie A."/>
            <person name="Koren S."/>
            <person name="Phillippy A."/>
            <person name="Lewin H."/>
            <person name="Damas J."/>
            <person name="Howe K."/>
            <person name="Mountcastle J."/>
            <person name="Jarvis E.D."/>
        </authorList>
    </citation>
    <scope>NUCLEOTIDE SEQUENCE [LARGE SCALE GENOMIC DNA]</scope>
</reference>
<proteinExistence type="predicted"/>
<name>A0A671EAE2_RHIFE</name>
<dbReference type="Proteomes" id="UP000472240">
    <property type="component" value="Chromosome 6"/>
</dbReference>
<accession>A0A671EAE2</accession>
<dbReference type="OMA" id="CWSWDSF"/>
<evidence type="ECO:0000256" key="1">
    <source>
        <dbReference type="SAM" id="Coils"/>
    </source>
</evidence>
<dbReference type="Ensembl" id="ENSRFET00010009514.1">
    <property type="protein sequence ID" value="ENSRFEP00010008663.1"/>
    <property type="gene ID" value="ENSRFEG00010005899.1"/>
</dbReference>
<dbReference type="PANTHER" id="PTHR21683">
    <property type="entry name" value="COILED-COIL DOMAIN-CONTAINING PROTEIN 42 LIKE-2-LIKE-RELATED"/>
    <property type="match status" value="1"/>
</dbReference>
<keyword evidence="1" id="KW-0175">Coiled coil</keyword>
<evidence type="ECO:0000313" key="3">
    <source>
        <dbReference type="Proteomes" id="UP000472240"/>
    </source>
</evidence>
<sequence length="280" mass="32139">RGHATDTGRGSGPRNTSDEGTYLQVLFQELRQLQAKQRKLKREVEKHKLFEDYLIKVLENVPRGYPAGALVEHYGKLFTVSQDVQKHLEAFSKMNQAVQQSLESLEESHTALVPNLMTQLCQLQKRCHRRQEQLWQLGHDVTYEKDTGSYAVKSKAAAADDSPGGLKSSTVALPRGRRWLLSYQCCSSAYTPPKTTRLFSKLHLVQEFRLDKMETVKLITLRVLAGRCLKDQKFRRYPRPFRKSVTRHWGSFLSSVGSTETEEVWMDVWLLGISESQELL</sequence>
<keyword evidence="3" id="KW-1185">Reference proteome</keyword>